<keyword evidence="5 7" id="KW-0408">Iron</keyword>
<comment type="similarity">
    <text evidence="1 7">Belongs to the cytochrome P450 family.</text>
</comment>
<proteinExistence type="inferred from homology"/>
<dbReference type="PROSITE" id="PS00086">
    <property type="entry name" value="CYTOCHROME_P450"/>
    <property type="match status" value="1"/>
</dbReference>
<evidence type="ECO:0000256" key="2">
    <source>
        <dbReference type="ARBA" id="ARBA00022617"/>
    </source>
</evidence>
<gene>
    <name evidence="8" type="ORF">ACFFJG_07450</name>
</gene>
<dbReference type="InterPro" id="IPR001128">
    <property type="entry name" value="Cyt_P450"/>
</dbReference>
<dbReference type="PANTHER" id="PTHR24291">
    <property type="entry name" value="CYTOCHROME P450 FAMILY 4"/>
    <property type="match status" value="1"/>
</dbReference>
<evidence type="ECO:0000256" key="6">
    <source>
        <dbReference type="ARBA" id="ARBA00023033"/>
    </source>
</evidence>
<protein>
    <submittedName>
        <fullName evidence="8">Cytochrome P450</fullName>
    </submittedName>
</protein>
<reference evidence="8 9" key="1">
    <citation type="submission" date="2024-09" db="EMBL/GenBank/DDBJ databases">
        <authorList>
            <person name="Sun Q."/>
            <person name="Mori K."/>
        </authorList>
    </citation>
    <scope>NUCLEOTIDE SEQUENCE [LARGE SCALE GENOMIC DNA]</scope>
    <source>
        <strain evidence="8 9">CCM 8654</strain>
    </source>
</reference>
<evidence type="ECO:0000313" key="8">
    <source>
        <dbReference type="EMBL" id="MFC0222310.1"/>
    </source>
</evidence>
<evidence type="ECO:0000313" key="9">
    <source>
        <dbReference type="Proteomes" id="UP001589698"/>
    </source>
</evidence>
<dbReference type="Pfam" id="PF00067">
    <property type="entry name" value="p450"/>
    <property type="match status" value="1"/>
</dbReference>
<dbReference type="PRINTS" id="PR00359">
    <property type="entry name" value="BP450"/>
</dbReference>
<dbReference type="InterPro" id="IPR050196">
    <property type="entry name" value="Cytochrome_P450_Monoox"/>
</dbReference>
<accession>A0ABV6E005</accession>
<evidence type="ECO:0000256" key="7">
    <source>
        <dbReference type="RuleBase" id="RU000461"/>
    </source>
</evidence>
<dbReference type="Proteomes" id="UP001589698">
    <property type="component" value="Unassembled WGS sequence"/>
</dbReference>
<comment type="caution">
    <text evidence="8">The sequence shown here is derived from an EMBL/GenBank/DDBJ whole genome shotgun (WGS) entry which is preliminary data.</text>
</comment>
<evidence type="ECO:0000256" key="3">
    <source>
        <dbReference type="ARBA" id="ARBA00022723"/>
    </source>
</evidence>
<dbReference type="Gene3D" id="1.10.630.10">
    <property type="entry name" value="Cytochrome P450"/>
    <property type="match status" value="1"/>
</dbReference>
<keyword evidence="4 7" id="KW-0560">Oxidoreductase</keyword>
<evidence type="ECO:0000256" key="5">
    <source>
        <dbReference type="ARBA" id="ARBA00023004"/>
    </source>
</evidence>
<evidence type="ECO:0000256" key="4">
    <source>
        <dbReference type="ARBA" id="ARBA00023002"/>
    </source>
</evidence>
<dbReference type="EMBL" id="JBHLXH010000001">
    <property type="protein sequence ID" value="MFC0222310.1"/>
    <property type="molecule type" value="Genomic_DNA"/>
</dbReference>
<dbReference type="InterPro" id="IPR036396">
    <property type="entry name" value="Cyt_P450_sf"/>
</dbReference>
<keyword evidence="6 7" id="KW-0503">Monooxygenase</keyword>
<organism evidence="8 9">
    <name type="scientific">Nocardioides zeicaulis</name>
    <dbReference type="NCBI Taxonomy" id="1776857"/>
    <lineage>
        <taxon>Bacteria</taxon>
        <taxon>Bacillati</taxon>
        <taxon>Actinomycetota</taxon>
        <taxon>Actinomycetes</taxon>
        <taxon>Propionibacteriales</taxon>
        <taxon>Nocardioidaceae</taxon>
        <taxon>Nocardioides</taxon>
    </lineage>
</organism>
<dbReference type="RefSeq" id="WP_378517966.1">
    <property type="nucleotide sequence ID" value="NZ_CBCSDI010000027.1"/>
</dbReference>
<dbReference type="InterPro" id="IPR002397">
    <property type="entry name" value="Cyt_P450_B"/>
</dbReference>
<name>A0ABV6E005_9ACTN</name>
<dbReference type="PANTHER" id="PTHR24291:SF50">
    <property type="entry name" value="BIFUNCTIONAL ALBAFLAVENONE MONOOXYGENASE_TERPENE SYNTHASE"/>
    <property type="match status" value="1"/>
</dbReference>
<keyword evidence="3 7" id="KW-0479">Metal-binding</keyword>
<sequence length="367" mass="39049">MGSAESAGGRLGAVLSLPRSGLAVLGPRGPWVATTPALARHVLTTPADYDFPGDVSRTGDLSASRGESRSGHLLFAPLAEPHVGHGAERFATEWLAECAEHERTAPTAPYDVMRALRRPVALGTTTAVLPRADEARLQQVAALVLAWVDALGPVIAARRPPRRWSRTRRAEERTRLALEDALGSVPDLEGTPQQAAAMLAAGVQVPIAAGSWLLAWLADHPTGDVDPVHAVWESLRLTPPTWLTARVATRDCELDGRAVPAGGMVLVSPLLLGRSPDLVPGEEETLPRFDPARWGDAARRPGAWLPFGAGPHACPGRTLGLAMLVSLATWAVEHQLRLDEPVGIDQSRGIAPIPCSVRVVGRREART</sequence>
<keyword evidence="9" id="KW-1185">Reference proteome</keyword>
<dbReference type="InterPro" id="IPR017972">
    <property type="entry name" value="Cyt_P450_CS"/>
</dbReference>
<dbReference type="SUPFAM" id="SSF48264">
    <property type="entry name" value="Cytochrome P450"/>
    <property type="match status" value="1"/>
</dbReference>
<evidence type="ECO:0000256" key="1">
    <source>
        <dbReference type="ARBA" id="ARBA00010617"/>
    </source>
</evidence>
<keyword evidence="2 7" id="KW-0349">Heme</keyword>